<keyword evidence="2" id="KW-0472">Membrane</keyword>
<comment type="caution">
    <text evidence="3">The sequence shown here is derived from an EMBL/GenBank/DDBJ whole genome shotgun (WGS) entry which is preliminary data.</text>
</comment>
<name>A0A7W6NR03_9CAUL</name>
<dbReference type="InterPro" id="IPR003453">
    <property type="entry name" value="ABC_MlaE_roteobac"/>
</dbReference>
<dbReference type="RefSeq" id="WP_183204734.1">
    <property type="nucleotide sequence ID" value="NZ_BAAAER010000007.1"/>
</dbReference>
<comment type="function">
    <text evidence="1">Could be part of an ABC transporter complex.</text>
</comment>
<keyword evidence="2" id="KW-0812">Transmembrane</keyword>
<feature type="transmembrane region" description="Helical" evidence="2">
    <location>
        <begin position="201"/>
        <end position="221"/>
    </location>
</feature>
<keyword evidence="4" id="KW-1185">Reference proteome</keyword>
<keyword evidence="2" id="KW-1133">Transmembrane helix</keyword>
<dbReference type="GO" id="GO:0043190">
    <property type="term" value="C:ATP-binding cassette (ABC) transporter complex"/>
    <property type="evidence" value="ECO:0007669"/>
    <property type="project" value="InterPro"/>
</dbReference>
<feature type="transmembrane region" description="Helical" evidence="2">
    <location>
        <begin position="144"/>
        <end position="164"/>
    </location>
</feature>
<feature type="transmembrane region" description="Helical" evidence="2">
    <location>
        <begin position="294"/>
        <end position="321"/>
    </location>
</feature>
<dbReference type="Pfam" id="PF02405">
    <property type="entry name" value="MlaE"/>
    <property type="match status" value="1"/>
</dbReference>
<feature type="transmembrane region" description="Helical" evidence="2">
    <location>
        <begin position="383"/>
        <end position="404"/>
    </location>
</feature>
<reference evidence="3 4" key="1">
    <citation type="submission" date="2020-08" db="EMBL/GenBank/DDBJ databases">
        <title>Genomic Encyclopedia of Type Strains, Phase IV (KMG-IV): sequencing the most valuable type-strain genomes for metagenomic binning, comparative biology and taxonomic classification.</title>
        <authorList>
            <person name="Goeker M."/>
        </authorList>
    </citation>
    <scope>NUCLEOTIDE SEQUENCE [LARGE SCALE GENOMIC DNA]</scope>
    <source>
        <strain evidence="3 4">DSM 23960</strain>
    </source>
</reference>
<dbReference type="PANTHER" id="PTHR30188">
    <property type="entry name" value="ABC TRANSPORTER PERMEASE PROTEIN-RELATED"/>
    <property type="match status" value="1"/>
</dbReference>
<feature type="transmembrane region" description="Helical" evidence="2">
    <location>
        <begin position="341"/>
        <end position="362"/>
    </location>
</feature>
<dbReference type="InterPro" id="IPR030802">
    <property type="entry name" value="Permease_MalE"/>
</dbReference>
<evidence type="ECO:0000256" key="1">
    <source>
        <dbReference type="ARBA" id="ARBA00003787"/>
    </source>
</evidence>
<evidence type="ECO:0000313" key="4">
    <source>
        <dbReference type="Proteomes" id="UP000529946"/>
    </source>
</evidence>
<sequence>MAAADFQIDEGGPGLTLRLTGDWTATELGRITRRLDDALQDRCIDAVDLSDMGRFDTAGALAIVQSSNCVLPQAAWTQRPEAGRTYAMVEKLERESAGPPKRSPGWIRGFAKIGRGIQDIGDEATLSMAFLGRLIVASGTTIKYLLLAFLGWLLMPFGAVVRGFDKDRGGRLLQTGQDLRSRKSIRWPAWFSQGERAGLDAIPIVAVTNFFIGAVIAFLGANLLTQFGAGVFTVQLVAVATLRELAVLITAILLAGRSASSFAAEIGSMRMNQEVDAMQVMGVNPFQALVIPRVAAMVLMLPLLTFIGIVAGMFGGMLVTWSQLSYGPAFFIQRVSEDPMMGQHLFVGMIKSPVFAIVIAAIGCRQGMAVAGDVESLGRRVTAAVVQAIFAIISLDAVFALIFLELNL</sequence>
<dbReference type="PANTHER" id="PTHR30188:SF3">
    <property type="entry name" value="ABC TRANSPORTER PERMEASE"/>
    <property type="match status" value="1"/>
</dbReference>
<proteinExistence type="predicted"/>
<accession>A0A7W6NR03</accession>
<dbReference type="GO" id="GO:0005548">
    <property type="term" value="F:phospholipid transporter activity"/>
    <property type="evidence" value="ECO:0007669"/>
    <property type="project" value="TreeGrafter"/>
</dbReference>
<dbReference type="AlphaFoldDB" id="A0A7W6NR03"/>
<organism evidence="3 4">
    <name type="scientific">Brevundimonas lenta</name>
    <dbReference type="NCBI Taxonomy" id="424796"/>
    <lineage>
        <taxon>Bacteria</taxon>
        <taxon>Pseudomonadati</taxon>
        <taxon>Pseudomonadota</taxon>
        <taxon>Alphaproteobacteria</taxon>
        <taxon>Caulobacterales</taxon>
        <taxon>Caulobacteraceae</taxon>
        <taxon>Brevundimonas</taxon>
    </lineage>
</organism>
<evidence type="ECO:0000313" key="3">
    <source>
        <dbReference type="EMBL" id="MBB4083660.1"/>
    </source>
</evidence>
<dbReference type="NCBIfam" id="TIGR00056">
    <property type="entry name" value="MlaE family lipid ABC transporter permease subunit"/>
    <property type="match status" value="1"/>
</dbReference>
<gene>
    <name evidence="3" type="ORF">GGR12_002526</name>
</gene>
<evidence type="ECO:0000256" key="2">
    <source>
        <dbReference type="SAM" id="Phobius"/>
    </source>
</evidence>
<dbReference type="EMBL" id="JACIDM010000002">
    <property type="protein sequence ID" value="MBB4083660.1"/>
    <property type="molecule type" value="Genomic_DNA"/>
</dbReference>
<dbReference type="Proteomes" id="UP000529946">
    <property type="component" value="Unassembled WGS sequence"/>
</dbReference>
<protein>
    <submittedName>
        <fullName evidence="3">Phospholipid/cholesterol/gamma-HCH transport system permease protein</fullName>
    </submittedName>
</protein>